<reference evidence="1 2" key="2">
    <citation type="journal article" date="2013" name="Plant Cell Physiol.">
        <title>Rice Annotation Project Database (RAP-DB): an integrative and interactive database for rice genomics.</title>
        <authorList>
            <person name="Sakai H."/>
            <person name="Lee S.S."/>
            <person name="Tanaka T."/>
            <person name="Numa H."/>
            <person name="Kim J."/>
            <person name="Kawahara Y."/>
            <person name="Wakimoto H."/>
            <person name="Yang C.C."/>
            <person name="Iwamoto M."/>
            <person name="Abe T."/>
            <person name="Yamada Y."/>
            <person name="Muto A."/>
            <person name="Inokuchi H."/>
            <person name="Ikemura T."/>
            <person name="Matsumoto T."/>
            <person name="Sasaki T."/>
            <person name="Itoh T."/>
        </authorList>
    </citation>
    <scope>NUCLEOTIDE SEQUENCE [LARGE SCALE GENOMIC DNA]</scope>
    <source>
        <strain evidence="2">cv. Nipponbare</strain>
    </source>
</reference>
<dbReference type="SMR" id="A0A0P0XLY2"/>
<protein>
    <submittedName>
        <fullName evidence="1">Os09g0323150 protein</fullName>
    </submittedName>
</protein>
<organism evidence="1 2">
    <name type="scientific">Oryza sativa subsp. japonica</name>
    <name type="common">Rice</name>
    <dbReference type="NCBI Taxonomy" id="39947"/>
    <lineage>
        <taxon>Eukaryota</taxon>
        <taxon>Viridiplantae</taxon>
        <taxon>Streptophyta</taxon>
        <taxon>Embryophyta</taxon>
        <taxon>Tracheophyta</taxon>
        <taxon>Spermatophyta</taxon>
        <taxon>Magnoliopsida</taxon>
        <taxon>Liliopsida</taxon>
        <taxon>Poales</taxon>
        <taxon>Poaceae</taxon>
        <taxon>BOP clade</taxon>
        <taxon>Oryzoideae</taxon>
        <taxon>Oryzeae</taxon>
        <taxon>Oryzinae</taxon>
        <taxon>Oryza</taxon>
        <taxon>Oryza sativa</taxon>
    </lineage>
</organism>
<name>A0A0P0XLY2_ORYSJ</name>
<evidence type="ECO:0000313" key="2">
    <source>
        <dbReference type="Proteomes" id="UP000059680"/>
    </source>
</evidence>
<reference evidence="2" key="1">
    <citation type="journal article" date="2005" name="Nature">
        <title>The map-based sequence of the rice genome.</title>
        <authorList>
            <consortium name="International rice genome sequencing project (IRGSP)"/>
            <person name="Matsumoto T."/>
            <person name="Wu J."/>
            <person name="Kanamori H."/>
            <person name="Katayose Y."/>
            <person name="Fujisawa M."/>
            <person name="Namiki N."/>
            <person name="Mizuno H."/>
            <person name="Yamamoto K."/>
            <person name="Antonio B.A."/>
            <person name="Baba T."/>
            <person name="Sakata K."/>
            <person name="Nagamura Y."/>
            <person name="Aoki H."/>
            <person name="Arikawa K."/>
            <person name="Arita K."/>
            <person name="Bito T."/>
            <person name="Chiden Y."/>
            <person name="Fujitsuka N."/>
            <person name="Fukunaka R."/>
            <person name="Hamada M."/>
            <person name="Harada C."/>
            <person name="Hayashi A."/>
            <person name="Hijishita S."/>
            <person name="Honda M."/>
            <person name="Hosokawa S."/>
            <person name="Ichikawa Y."/>
            <person name="Idonuma A."/>
            <person name="Iijima M."/>
            <person name="Ikeda M."/>
            <person name="Ikeno M."/>
            <person name="Ito K."/>
            <person name="Ito S."/>
            <person name="Ito T."/>
            <person name="Ito Y."/>
            <person name="Ito Y."/>
            <person name="Iwabuchi A."/>
            <person name="Kamiya K."/>
            <person name="Karasawa W."/>
            <person name="Kurita K."/>
            <person name="Katagiri S."/>
            <person name="Kikuta A."/>
            <person name="Kobayashi H."/>
            <person name="Kobayashi N."/>
            <person name="Machita K."/>
            <person name="Maehara T."/>
            <person name="Masukawa M."/>
            <person name="Mizubayashi T."/>
            <person name="Mukai Y."/>
            <person name="Nagasaki H."/>
            <person name="Nagata Y."/>
            <person name="Naito S."/>
            <person name="Nakashima M."/>
            <person name="Nakama Y."/>
            <person name="Nakamichi Y."/>
            <person name="Nakamura M."/>
            <person name="Meguro A."/>
            <person name="Negishi M."/>
            <person name="Ohta I."/>
            <person name="Ohta T."/>
            <person name="Okamoto M."/>
            <person name="Ono N."/>
            <person name="Saji S."/>
            <person name="Sakaguchi M."/>
            <person name="Sakai K."/>
            <person name="Shibata M."/>
            <person name="Shimokawa T."/>
            <person name="Song J."/>
            <person name="Takazaki Y."/>
            <person name="Terasawa K."/>
            <person name="Tsugane M."/>
            <person name="Tsuji K."/>
            <person name="Ueda S."/>
            <person name="Waki K."/>
            <person name="Yamagata H."/>
            <person name="Yamamoto M."/>
            <person name="Yamamoto S."/>
            <person name="Yamane H."/>
            <person name="Yoshiki S."/>
            <person name="Yoshihara R."/>
            <person name="Yukawa K."/>
            <person name="Zhong H."/>
            <person name="Yano M."/>
            <person name="Yuan Q."/>
            <person name="Ouyang S."/>
            <person name="Liu J."/>
            <person name="Jones K.M."/>
            <person name="Gansberger K."/>
            <person name="Moffat K."/>
            <person name="Hill J."/>
            <person name="Bera J."/>
            <person name="Fadrosh D."/>
            <person name="Jin S."/>
            <person name="Johri S."/>
            <person name="Kim M."/>
            <person name="Overton L."/>
            <person name="Reardon M."/>
            <person name="Tsitrin T."/>
            <person name="Vuong H."/>
            <person name="Weaver B."/>
            <person name="Ciecko A."/>
            <person name="Tallon L."/>
            <person name="Jackson J."/>
            <person name="Pai G."/>
            <person name="Aken S.V."/>
            <person name="Utterback T."/>
            <person name="Reidmuller S."/>
            <person name="Feldblyum T."/>
            <person name="Hsiao J."/>
            <person name="Zismann V."/>
            <person name="Iobst S."/>
            <person name="de Vazeille A.R."/>
            <person name="Buell C.R."/>
            <person name="Ying K."/>
            <person name="Li Y."/>
            <person name="Lu T."/>
            <person name="Huang Y."/>
            <person name="Zhao Q."/>
            <person name="Feng Q."/>
            <person name="Zhang L."/>
            <person name="Zhu J."/>
            <person name="Weng Q."/>
            <person name="Mu J."/>
            <person name="Lu Y."/>
            <person name="Fan D."/>
            <person name="Liu Y."/>
            <person name="Guan J."/>
            <person name="Zhang Y."/>
            <person name="Yu S."/>
            <person name="Liu X."/>
            <person name="Zhang Y."/>
            <person name="Hong G."/>
            <person name="Han B."/>
            <person name="Choisne N."/>
            <person name="Demange N."/>
            <person name="Orjeda G."/>
            <person name="Samain S."/>
            <person name="Cattolico L."/>
            <person name="Pelletier E."/>
            <person name="Couloux A."/>
            <person name="Segurens B."/>
            <person name="Wincker P."/>
            <person name="D'Hont A."/>
            <person name="Scarpelli C."/>
            <person name="Weissenbach J."/>
            <person name="Salanoubat M."/>
            <person name="Quetier F."/>
            <person name="Yu Y."/>
            <person name="Kim H.R."/>
            <person name="Rambo T."/>
            <person name="Currie J."/>
            <person name="Collura K."/>
            <person name="Luo M."/>
            <person name="Yang T."/>
            <person name="Ammiraju J.S.S."/>
            <person name="Engler F."/>
            <person name="Soderlund C."/>
            <person name="Wing R.A."/>
            <person name="Palmer L.E."/>
            <person name="de la Bastide M."/>
            <person name="Spiegel L."/>
            <person name="Nascimento L."/>
            <person name="Zutavern T."/>
            <person name="O'Shaughnessy A."/>
            <person name="Dike S."/>
            <person name="Dedhia N."/>
            <person name="Preston R."/>
            <person name="Balija V."/>
            <person name="McCombie W.R."/>
            <person name="Chow T."/>
            <person name="Chen H."/>
            <person name="Chung M."/>
            <person name="Chen C."/>
            <person name="Shaw J."/>
            <person name="Wu H."/>
            <person name="Hsiao K."/>
            <person name="Chao Y."/>
            <person name="Chu M."/>
            <person name="Cheng C."/>
            <person name="Hour A."/>
            <person name="Lee P."/>
            <person name="Lin S."/>
            <person name="Lin Y."/>
            <person name="Liou J."/>
            <person name="Liu S."/>
            <person name="Hsing Y."/>
            <person name="Raghuvanshi S."/>
            <person name="Mohanty A."/>
            <person name="Bharti A.K."/>
            <person name="Gaur A."/>
            <person name="Gupta V."/>
            <person name="Kumar D."/>
            <person name="Ravi V."/>
            <person name="Vij S."/>
            <person name="Kapur A."/>
            <person name="Khurana P."/>
            <person name="Khurana P."/>
            <person name="Khurana J.P."/>
            <person name="Tyagi A.K."/>
            <person name="Gaikwad K."/>
            <person name="Singh A."/>
            <person name="Dalal V."/>
            <person name="Srivastava S."/>
            <person name="Dixit A."/>
            <person name="Pal A.K."/>
            <person name="Ghazi I.A."/>
            <person name="Yadav M."/>
            <person name="Pandit A."/>
            <person name="Bhargava A."/>
            <person name="Sureshbabu K."/>
            <person name="Batra K."/>
            <person name="Sharma T.R."/>
            <person name="Mohapatra T."/>
            <person name="Singh N.K."/>
            <person name="Messing J."/>
            <person name="Nelson A.B."/>
            <person name="Fuks G."/>
            <person name="Kavchok S."/>
            <person name="Keizer G."/>
            <person name="Linton E."/>
            <person name="Llaca V."/>
            <person name="Song R."/>
            <person name="Tanyolac B."/>
            <person name="Young S."/>
            <person name="Ho-Il K."/>
            <person name="Hahn J.H."/>
            <person name="Sangsakoo G."/>
            <person name="Vanavichit A."/>
            <person name="de Mattos Luiz.A.T."/>
            <person name="Zimmer P.D."/>
            <person name="Malone G."/>
            <person name="Dellagostin O."/>
            <person name="de Oliveira A.C."/>
            <person name="Bevan M."/>
            <person name="Bancroft I."/>
            <person name="Minx P."/>
            <person name="Cordum H."/>
            <person name="Wilson R."/>
            <person name="Cheng Z."/>
            <person name="Jin W."/>
            <person name="Jiang J."/>
            <person name="Leong S.A."/>
            <person name="Iwama H."/>
            <person name="Gojobori T."/>
            <person name="Itoh T."/>
            <person name="Niimura Y."/>
            <person name="Fujii Y."/>
            <person name="Habara T."/>
            <person name="Sakai H."/>
            <person name="Sato Y."/>
            <person name="Wilson G."/>
            <person name="Kumar K."/>
            <person name="McCouch S."/>
            <person name="Juretic N."/>
            <person name="Hoen D."/>
            <person name="Wright S."/>
            <person name="Bruskiewich R."/>
            <person name="Bureau T."/>
            <person name="Miyao A."/>
            <person name="Hirochika H."/>
            <person name="Nishikawa T."/>
            <person name="Kadowaki K."/>
            <person name="Sugiura M."/>
            <person name="Burr B."/>
            <person name="Sasaki T."/>
        </authorList>
    </citation>
    <scope>NUCLEOTIDE SEQUENCE [LARGE SCALE GENOMIC DNA]</scope>
    <source>
        <strain evidence="2">cv. Nipponbare</strain>
    </source>
</reference>
<reference evidence="1 2" key="3">
    <citation type="journal article" date="2013" name="Rice">
        <title>Improvement of the Oryza sativa Nipponbare reference genome using next generation sequence and optical map data.</title>
        <authorList>
            <person name="Kawahara Y."/>
            <person name="de la Bastide M."/>
            <person name="Hamilton J.P."/>
            <person name="Kanamori H."/>
            <person name="McCombie W.R."/>
            <person name="Ouyang S."/>
            <person name="Schwartz D.C."/>
            <person name="Tanaka T."/>
            <person name="Wu J."/>
            <person name="Zhou S."/>
            <person name="Childs K.L."/>
            <person name="Davidson R.M."/>
            <person name="Lin H."/>
            <person name="Quesada-Ocampo L."/>
            <person name="Vaillancourt B."/>
            <person name="Sakai H."/>
            <person name="Lee S.S."/>
            <person name="Kim J."/>
            <person name="Numa H."/>
            <person name="Itoh T."/>
            <person name="Buell C.R."/>
            <person name="Matsumoto T."/>
        </authorList>
    </citation>
    <scope>NUCLEOTIDE SEQUENCE [LARGE SCALE GENOMIC DNA]</scope>
    <source>
        <strain evidence="2">cv. Nipponbare</strain>
    </source>
</reference>
<keyword evidence="2" id="KW-1185">Reference proteome</keyword>
<feature type="non-terminal residue" evidence="1">
    <location>
        <position position="85"/>
    </location>
</feature>
<dbReference type="PaxDb" id="39947-A0A0P0XLY2"/>
<proteinExistence type="predicted"/>
<dbReference type="EMBL" id="AP014965">
    <property type="protein sequence ID" value="BAT07460.1"/>
    <property type="molecule type" value="Genomic_DNA"/>
</dbReference>
<accession>A0A0P0XLY2</accession>
<dbReference type="AlphaFoldDB" id="A0A0P0XLY2"/>
<dbReference type="Gramene" id="Os09t0323150-00">
    <property type="protein sequence ID" value="Os09t0323150-00"/>
    <property type="gene ID" value="Os09g0323150"/>
</dbReference>
<gene>
    <name evidence="1" type="ordered locus">Os09g0323150</name>
    <name evidence="1" type="ORF">OSNPB_090323150</name>
</gene>
<evidence type="ECO:0000313" key="1">
    <source>
        <dbReference type="EMBL" id="BAT07460.1"/>
    </source>
</evidence>
<sequence length="85" mass="9809">MLMHIITGSMLHEYLGFIDFQLSTNKKREHTCSSWVIICVSPSFQVATNGWHTSVYTAENKVDSQYNILNISMCIINFICFMEEP</sequence>
<dbReference type="InParanoid" id="A0A0P0XLY2"/>
<dbReference type="Proteomes" id="UP000059680">
    <property type="component" value="Chromosome 9"/>
</dbReference>